<comment type="subcellular location">
    <subcellularLocation>
        <location evidence="1">Periplasm</location>
    </subcellularLocation>
</comment>
<feature type="domain" description="Solute-binding protein family 3/N-terminal" evidence="5">
    <location>
        <begin position="102"/>
        <end position="331"/>
    </location>
</feature>
<dbReference type="EMBL" id="JAAAIN010000011">
    <property type="protein sequence ID" value="KAG0323081.1"/>
    <property type="molecule type" value="Genomic_DNA"/>
</dbReference>
<dbReference type="Pfam" id="PF00497">
    <property type="entry name" value="SBP_bac_3"/>
    <property type="match status" value="1"/>
</dbReference>
<accession>A0A9P6RLU3</accession>
<evidence type="ECO:0000256" key="4">
    <source>
        <dbReference type="ARBA" id="ARBA00022764"/>
    </source>
</evidence>
<gene>
    <name evidence="6" type="ORF">BGZ97_000547</name>
</gene>
<evidence type="ECO:0000313" key="6">
    <source>
        <dbReference type="EMBL" id="KAG0323081.1"/>
    </source>
</evidence>
<dbReference type="Gene3D" id="3.40.190.10">
    <property type="entry name" value="Periplasmic binding protein-like II"/>
    <property type="match status" value="2"/>
</dbReference>
<reference evidence="6" key="1">
    <citation type="journal article" date="2020" name="Fungal Divers.">
        <title>Resolving the Mortierellaceae phylogeny through synthesis of multi-gene phylogenetics and phylogenomics.</title>
        <authorList>
            <person name="Vandepol N."/>
            <person name="Liber J."/>
            <person name="Desiro A."/>
            <person name="Na H."/>
            <person name="Kennedy M."/>
            <person name="Barry K."/>
            <person name="Grigoriev I.V."/>
            <person name="Miller A.N."/>
            <person name="O'Donnell K."/>
            <person name="Stajich J.E."/>
            <person name="Bonito G."/>
        </authorList>
    </citation>
    <scope>NUCLEOTIDE SEQUENCE</scope>
    <source>
        <strain evidence="6">NVP60</strain>
    </source>
</reference>
<dbReference type="InterPro" id="IPR001638">
    <property type="entry name" value="Solute-binding_3/MltF_N"/>
</dbReference>
<dbReference type="NCBIfam" id="TIGR01096">
    <property type="entry name" value="3A0103s03R"/>
    <property type="match status" value="1"/>
</dbReference>
<dbReference type="SMART" id="SM00062">
    <property type="entry name" value="PBPb"/>
    <property type="match status" value="1"/>
</dbReference>
<evidence type="ECO:0000313" key="7">
    <source>
        <dbReference type="Proteomes" id="UP000823405"/>
    </source>
</evidence>
<evidence type="ECO:0000256" key="3">
    <source>
        <dbReference type="ARBA" id="ARBA00022729"/>
    </source>
</evidence>
<evidence type="ECO:0000259" key="5">
    <source>
        <dbReference type="SMART" id="SM00062"/>
    </source>
</evidence>
<dbReference type="PROSITE" id="PS01039">
    <property type="entry name" value="SBP_BACTERIAL_3"/>
    <property type="match status" value="1"/>
</dbReference>
<protein>
    <recommendedName>
        <fullName evidence="5">Solute-binding protein family 3/N-terminal domain-containing protein</fullName>
    </recommendedName>
</protein>
<keyword evidence="4" id="KW-0574">Periplasm</keyword>
<keyword evidence="2" id="KW-0813">Transport</keyword>
<sequence length="335" mass="36924">MKGNFVIVCRDQDAPEFDAIMTEYGAFQTQLSSTTWYLKLEVAPELIQEEICERLGKYTTHYIFETTAVTYNTVDSAVASALAIYLALALAAASVSAKDWKVIRFGVDPSYPPFEYKSAHGQMQGLDIDIGEALCAKLQAKCIWVEQDFDSIIPALKARKFDAILSSMAVTAPRQKHIDFSNKLFNAPARMVALADAKLTPDASALDGKRIGVQQGTTAEIYAKRHWVPRGVKIIAYPSQDLVYADLRSGRLDASLQDEIQANVGFLKTQSGQGFAFAGPAIKDPETISQGIAIGLRKGDTDLQEQLNQALAELQKNGTYQALIEKYFSFNSYHD</sequence>
<organism evidence="6 7">
    <name type="scientific">Linnemannia gamsii</name>
    <dbReference type="NCBI Taxonomy" id="64522"/>
    <lineage>
        <taxon>Eukaryota</taxon>
        <taxon>Fungi</taxon>
        <taxon>Fungi incertae sedis</taxon>
        <taxon>Mucoromycota</taxon>
        <taxon>Mortierellomycotina</taxon>
        <taxon>Mortierellomycetes</taxon>
        <taxon>Mortierellales</taxon>
        <taxon>Mortierellaceae</taxon>
        <taxon>Linnemannia</taxon>
    </lineage>
</organism>
<dbReference type="AlphaFoldDB" id="A0A9P6RLU3"/>
<comment type="caution">
    <text evidence="6">The sequence shown here is derived from an EMBL/GenBank/DDBJ whole genome shotgun (WGS) entry which is preliminary data.</text>
</comment>
<evidence type="ECO:0000256" key="1">
    <source>
        <dbReference type="ARBA" id="ARBA00004418"/>
    </source>
</evidence>
<keyword evidence="7" id="KW-1185">Reference proteome</keyword>
<dbReference type="SUPFAM" id="SSF53850">
    <property type="entry name" value="Periplasmic binding protein-like II"/>
    <property type="match status" value="1"/>
</dbReference>
<name>A0A9P6RLU3_9FUNG</name>
<dbReference type="GO" id="GO:0042597">
    <property type="term" value="C:periplasmic space"/>
    <property type="evidence" value="ECO:0007669"/>
    <property type="project" value="UniProtKB-SubCell"/>
</dbReference>
<dbReference type="CDD" id="cd13703">
    <property type="entry name" value="PBP2_HisJ_LAO"/>
    <property type="match status" value="1"/>
</dbReference>
<dbReference type="OrthoDB" id="5585761at2759"/>
<keyword evidence="3" id="KW-0732">Signal</keyword>
<dbReference type="InterPro" id="IPR018313">
    <property type="entry name" value="SBP_3_CS"/>
</dbReference>
<proteinExistence type="predicted"/>
<dbReference type="PANTHER" id="PTHR35936:SF13">
    <property type="entry name" value="HISTIDINE-BINDING PERIPLASMIC PROTEIN"/>
    <property type="match status" value="1"/>
</dbReference>
<dbReference type="PANTHER" id="PTHR35936">
    <property type="entry name" value="MEMBRANE-BOUND LYTIC MUREIN TRANSGLYCOSYLASE F"/>
    <property type="match status" value="1"/>
</dbReference>
<dbReference type="InterPro" id="IPR005768">
    <property type="entry name" value="Lys_Arg_Orn-bd"/>
</dbReference>
<dbReference type="Proteomes" id="UP000823405">
    <property type="component" value="Unassembled WGS sequence"/>
</dbReference>
<evidence type="ECO:0000256" key="2">
    <source>
        <dbReference type="ARBA" id="ARBA00022448"/>
    </source>
</evidence>